<dbReference type="Pfam" id="PF05964">
    <property type="entry name" value="FYRN"/>
    <property type="match status" value="1"/>
</dbReference>
<feature type="region of interest" description="Disordered" evidence="26">
    <location>
        <begin position="2160"/>
        <end position="2217"/>
    </location>
</feature>
<feature type="compositionally biased region" description="Low complexity" evidence="26">
    <location>
        <begin position="2742"/>
        <end position="2756"/>
    </location>
</feature>
<dbReference type="GO" id="GO:0032259">
    <property type="term" value="P:methylation"/>
    <property type="evidence" value="ECO:0007669"/>
    <property type="project" value="UniProtKB-KW"/>
</dbReference>
<dbReference type="PANTHER" id="PTHR45888:SF6">
    <property type="entry name" value="HL01030P-RELATED"/>
    <property type="match status" value="1"/>
</dbReference>
<dbReference type="Pfam" id="PF00856">
    <property type="entry name" value="SET"/>
    <property type="match status" value="1"/>
</dbReference>
<evidence type="ECO:0000256" key="12">
    <source>
        <dbReference type="ARBA" id="ARBA00022990"/>
    </source>
</evidence>
<dbReference type="GO" id="GO:0016746">
    <property type="term" value="F:acyltransferase activity"/>
    <property type="evidence" value="ECO:0007669"/>
    <property type="project" value="UniProtKB-KW"/>
</dbReference>
<feature type="domain" description="PHD-type" evidence="30">
    <location>
        <begin position="4728"/>
        <end position="4836"/>
    </location>
</feature>
<feature type="compositionally biased region" description="Low complexity" evidence="26">
    <location>
        <begin position="1982"/>
        <end position="2006"/>
    </location>
</feature>
<feature type="compositionally biased region" description="Low complexity" evidence="26">
    <location>
        <begin position="2448"/>
        <end position="2460"/>
    </location>
</feature>
<feature type="domain" description="SET" evidence="28">
    <location>
        <begin position="5109"/>
        <end position="5225"/>
    </location>
</feature>
<comment type="subunit">
    <text evidence="23">Component of the MLL3 complex (also named ASCOM complex), at least composed of catalytic subunit KMT2C/MLL3, ASH2L, RBBP5, WDR5, NCOA6, DPY30, KDM6A, PAXIP1/PTIP, PAGR1 and alpha- and beta-tubulin. Forms a core complex with the evolutionary conserved subcomplex WRAD composed of WDR5, RBBP5, ASH2L/ASH2 and DPY30 subunits; WRAD differentially stimulates the methyltransferase activity. Interacts (via WIN motif) with WDR5.</text>
</comment>
<evidence type="ECO:0000256" key="17">
    <source>
        <dbReference type="ARBA" id="ARBA00023159"/>
    </source>
</evidence>
<evidence type="ECO:0000259" key="27">
    <source>
        <dbReference type="PROSITE" id="PS50016"/>
    </source>
</evidence>
<keyword evidence="10" id="KW-0862">Zinc</keyword>
<evidence type="ECO:0000256" key="9">
    <source>
        <dbReference type="ARBA" id="ARBA00022771"/>
    </source>
</evidence>
<dbReference type="GO" id="GO:0044666">
    <property type="term" value="C:MLL3/4 complex"/>
    <property type="evidence" value="ECO:0007669"/>
    <property type="project" value="TreeGrafter"/>
</dbReference>
<keyword evidence="4" id="KW-0489">Methyltransferase</keyword>
<evidence type="ECO:0000256" key="24">
    <source>
        <dbReference type="ARBA" id="ARBA00072631"/>
    </source>
</evidence>
<feature type="compositionally biased region" description="Polar residues" evidence="26">
    <location>
        <begin position="45"/>
        <end position="58"/>
    </location>
</feature>
<evidence type="ECO:0000256" key="10">
    <source>
        <dbReference type="ARBA" id="ARBA00022833"/>
    </source>
</evidence>
<evidence type="ECO:0000256" key="22">
    <source>
        <dbReference type="ARBA" id="ARBA00058707"/>
    </source>
</evidence>
<dbReference type="CDD" id="cd15489">
    <property type="entry name" value="PHD_SF"/>
    <property type="match status" value="1"/>
</dbReference>
<dbReference type="InterPro" id="IPR011011">
    <property type="entry name" value="Znf_FYVE_PHD"/>
</dbReference>
<keyword evidence="32" id="KW-1185">Reference proteome</keyword>
<dbReference type="FunFam" id="3.30.40.10:FF:000852">
    <property type="entry name" value="Histone-lysine N-methyltransferase 2C"/>
    <property type="match status" value="1"/>
</dbReference>
<feature type="compositionally biased region" description="Low complexity" evidence="26">
    <location>
        <begin position="1481"/>
        <end position="1492"/>
    </location>
</feature>
<feature type="region of interest" description="Disordered" evidence="26">
    <location>
        <begin position="2687"/>
        <end position="2820"/>
    </location>
</feature>
<dbReference type="SMART" id="SM00541">
    <property type="entry name" value="FYRN"/>
    <property type="match status" value="1"/>
</dbReference>
<dbReference type="InterPro" id="IPR001214">
    <property type="entry name" value="SET_dom"/>
</dbReference>
<dbReference type="FunFam" id="1.10.30.10:FF:000009">
    <property type="entry name" value="Histone-lysine N-methyltransferase"/>
    <property type="match status" value="1"/>
</dbReference>
<comment type="subcellular location">
    <subcellularLocation>
        <location evidence="1">Nucleus</location>
    </subcellularLocation>
</comment>
<feature type="compositionally biased region" description="Basic residues" evidence="26">
    <location>
        <begin position="1092"/>
        <end position="1102"/>
    </location>
</feature>
<evidence type="ECO:0000256" key="8">
    <source>
        <dbReference type="ARBA" id="ARBA00022737"/>
    </source>
</evidence>
<evidence type="ECO:0000256" key="23">
    <source>
        <dbReference type="ARBA" id="ARBA00065668"/>
    </source>
</evidence>
<feature type="compositionally biased region" description="Basic and acidic residues" evidence="26">
    <location>
        <begin position="3388"/>
        <end position="3400"/>
    </location>
</feature>
<keyword evidence="7" id="KW-0479">Metal-binding</keyword>
<dbReference type="CDD" id="cd15666">
    <property type="entry name" value="ePHD2_KMT2C_like"/>
    <property type="match status" value="1"/>
</dbReference>
<evidence type="ECO:0000259" key="29">
    <source>
        <dbReference type="PROSITE" id="PS50868"/>
    </source>
</evidence>
<evidence type="ECO:0000256" key="13">
    <source>
        <dbReference type="ARBA" id="ARBA00023015"/>
    </source>
</evidence>
<dbReference type="GO" id="GO:0008270">
    <property type="term" value="F:zinc ion binding"/>
    <property type="evidence" value="ECO:0007669"/>
    <property type="project" value="UniProtKB-KW"/>
</dbReference>
<feature type="compositionally biased region" description="Polar residues" evidence="26">
    <location>
        <begin position="1384"/>
        <end position="1397"/>
    </location>
</feature>
<dbReference type="PROSITE" id="PS50280">
    <property type="entry name" value="SET"/>
    <property type="match status" value="1"/>
</dbReference>
<feature type="region of interest" description="Disordered" evidence="26">
    <location>
        <begin position="3572"/>
        <end position="3598"/>
    </location>
</feature>
<comment type="function">
    <text evidence="22">Histone methyltransferase that catalyzes methyl group transfer from S-adenosyl-L-methionine to the epsilon-amino group of 'Lys-4' of histone H3 (H3K4). Part of chromatin remodeling machinery predominantly forms H3K4me1 methylation marks at active chromatin sites where transcription and DNA repair take place. Likely plays a redundant role with KMT2D in enriching H3K4me1 mark on primed and active enhancer elements.</text>
</comment>
<feature type="region of interest" description="Disordered" evidence="26">
    <location>
        <begin position="2076"/>
        <end position="2100"/>
    </location>
</feature>
<dbReference type="FunFam" id="2.170.270.10:FF:000003">
    <property type="entry name" value="Histone-lysine N-methyltransferase"/>
    <property type="match status" value="1"/>
</dbReference>
<gene>
    <name evidence="31" type="ORF">PHAECO_LOCUS10784</name>
</gene>
<dbReference type="PROSITE" id="PS51805">
    <property type="entry name" value="EPHD"/>
    <property type="match status" value="2"/>
</dbReference>
<keyword evidence="20" id="KW-0449">Lipoprotein</keyword>
<reference evidence="31" key="1">
    <citation type="submission" date="2022-01" db="EMBL/GenBank/DDBJ databases">
        <authorList>
            <person name="King R."/>
        </authorList>
    </citation>
    <scope>NUCLEOTIDE SEQUENCE</scope>
</reference>
<dbReference type="Gene3D" id="3.30.160.360">
    <property type="match status" value="1"/>
</dbReference>
<evidence type="ECO:0000256" key="20">
    <source>
        <dbReference type="ARBA" id="ARBA00023288"/>
    </source>
</evidence>
<feature type="domain" description="PHD-type" evidence="27">
    <location>
        <begin position="508"/>
        <end position="569"/>
    </location>
</feature>
<feature type="compositionally biased region" description="Polar residues" evidence="26">
    <location>
        <begin position="2503"/>
        <end position="2519"/>
    </location>
</feature>
<dbReference type="GO" id="GO:0005700">
    <property type="term" value="C:polytene chromosome"/>
    <property type="evidence" value="ECO:0007669"/>
    <property type="project" value="UniProtKB-ARBA"/>
</dbReference>
<feature type="region of interest" description="Disordered" evidence="26">
    <location>
        <begin position="1065"/>
        <end position="1102"/>
    </location>
</feature>
<feature type="compositionally biased region" description="Polar residues" evidence="26">
    <location>
        <begin position="4114"/>
        <end position="4130"/>
    </location>
</feature>
<feature type="domain" description="Post-SET" evidence="29">
    <location>
        <begin position="5233"/>
        <end position="5249"/>
    </location>
</feature>
<feature type="domain" description="PHD-type" evidence="27">
    <location>
        <begin position="716"/>
        <end position="769"/>
    </location>
</feature>
<dbReference type="GO" id="GO:0003713">
    <property type="term" value="F:transcription coactivator activity"/>
    <property type="evidence" value="ECO:0007669"/>
    <property type="project" value="TreeGrafter"/>
</dbReference>
<dbReference type="InterPro" id="IPR003888">
    <property type="entry name" value="FYrich_N"/>
</dbReference>
<feature type="region of interest" description="Disordered" evidence="26">
    <location>
        <begin position="2371"/>
        <end position="2390"/>
    </location>
</feature>
<dbReference type="CDD" id="cd15514">
    <property type="entry name" value="PHD6_KMT2C_like"/>
    <property type="match status" value="1"/>
</dbReference>
<dbReference type="GO" id="GO:0098687">
    <property type="term" value="C:chromosomal region"/>
    <property type="evidence" value="ECO:0007669"/>
    <property type="project" value="UniProtKB-ARBA"/>
</dbReference>
<feature type="compositionally biased region" description="Low complexity" evidence="26">
    <location>
        <begin position="2687"/>
        <end position="2701"/>
    </location>
</feature>
<feature type="compositionally biased region" description="Low complexity" evidence="26">
    <location>
        <begin position="2243"/>
        <end position="2254"/>
    </location>
</feature>
<feature type="compositionally biased region" description="Polar residues" evidence="26">
    <location>
        <begin position="4140"/>
        <end position="4151"/>
    </location>
</feature>
<dbReference type="InterPro" id="IPR001965">
    <property type="entry name" value="Znf_PHD"/>
</dbReference>
<keyword evidence="18" id="KW-0804">Transcription</keyword>
<dbReference type="FunFam" id="3.30.40.10:FF:000548">
    <property type="entry name" value="Putative Histone-lysine N-methyltransferase MLL3"/>
    <property type="match status" value="1"/>
</dbReference>
<keyword evidence="5" id="KW-0808">Transferase</keyword>
<feature type="compositionally biased region" description="Pro residues" evidence="26">
    <location>
        <begin position="1688"/>
        <end position="1697"/>
    </location>
</feature>
<evidence type="ECO:0000256" key="16">
    <source>
        <dbReference type="ARBA" id="ARBA00023139"/>
    </source>
</evidence>
<feature type="region of interest" description="Disordered" evidence="26">
    <location>
        <begin position="1337"/>
        <end position="1406"/>
    </location>
</feature>
<feature type="compositionally biased region" description="Low complexity" evidence="26">
    <location>
        <begin position="2470"/>
        <end position="2480"/>
    </location>
</feature>
<dbReference type="SUPFAM" id="SSF47095">
    <property type="entry name" value="HMG-box"/>
    <property type="match status" value="1"/>
</dbReference>
<feature type="compositionally biased region" description="Low complexity" evidence="26">
    <location>
        <begin position="2035"/>
        <end position="2046"/>
    </location>
</feature>
<dbReference type="CDD" id="cd15512">
    <property type="entry name" value="PHD4_KMT2C_like"/>
    <property type="match status" value="1"/>
</dbReference>
<dbReference type="Gene3D" id="1.10.30.10">
    <property type="entry name" value="High mobility group box domain"/>
    <property type="match status" value="1"/>
</dbReference>
<evidence type="ECO:0000256" key="18">
    <source>
        <dbReference type="ARBA" id="ARBA00023163"/>
    </source>
</evidence>
<feature type="region of interest" description="Disordered" evidence="26">
    <location>
        <begin position="1"/>
        <end position="132"/>
    </location>
</feature>
<feature type="compositionally biased region" description="Polar residues" evidence="26">
    <location>
        <begin position="2971"/>
        <end position="3001"/>
    </location>
</feature>
<feature type="region of interest" description="Disordered" evidence="26">
    <location>
        <begin position="2231"/>
        <end position="2256"/>
    </location>
</feature>
<feature type="compositionally biased region" description="Basic residues" evidence="26">
    <location>
        <begin position="2371"/>
        <end position="2383"/>
    </location>
</feature>
<evidence type="ECO:0000256" key="4">
    <source>
        <dbReference type="ARBA" id="ARBA00022603"/>
    </source>
</evidence>
<feature type="compositionally biased region" description="Low complexity" evidence="26">
    <location>
        <begin position="1875"/>
        <end position="1892"/>
    </location>
</feature>
<dbReference type="CDD" id="cd15510">
    <property type="entry name" value="PHD2_KMT2C_like"/>
    <property type="match status" value="1"/>
</dbReference>
<keyword evidence="9 25" id="KW-0863">Zinc-finger</keyword>
<keyword evidence="14" id="KW-0175">Coiled coil</keyword>
<feature type="compositionally biased region" description="Pro residues" evidence="26">
    <location>
        <begin position="2722"/>
        <end position="2734"/>
    </location>
</feature>
<sequence>MDEITSGLDPDELMDLDEADGSDIDEEDEELIDDPIASAFLLSSGPGSTATSVASSPINEDFSPPFNFTGKPLNIKRGRGRPRREGGKPLVSRASRGGISGITRVRKPRPPGFTRRGGGGGGGGGNRSVRQPDRSDFEMSLFTPSPIDDSSFLDPETGSFAFPERDKPTSIAEELPYFPEHWTGKVCAFCNLSERSQLGQGEMLRLNCPEDFAPLKVAAEQTLRKALQMADRDSGDKSPRGPVTCRRQKSFNKCRHPTNSEYVDELTIIGYNEVPDVSLIFDPNGQFYVHRSCALWSCGVTRADNSALLNVAQVALQSTSKKCSFCNHFGASVTCNMTGCSKIYHLPCATAAGAFQELVSVTTFCNNHLDRVAMLCESSVCFTCRTLGDIANLMYCSTCGAHYHGTCVGLAQLPSVRAGWQCRKCRCCQVCRITGDESKLMSCEQCDKVYHAGCQRPIVTSIPKYGWKCRCCRVCGDCGSRTPGAGLSSRWHAHYTVCDSCYQQRNKGYSCPLCHKAYRAHAHREMVQCTNCRKFVHGTCDPDADLGTYHQKREANPEYEYVCLHCKTNSARQVTTKRASTDDPGELSASQESLYDDISEFDITSPDEFARNMGLGKGKPYSASKIAKKRLGFPTGVPGRSKGTGKALPGKVGFMKRSRLTDFGRKRTHKAKMRGVFGVPGVGLQRPTADGRNDEEPGVENRLVLCSAKDKFVLTQDICVMCGAMGTDQEGCLIACVQCGQCYHPYCLNVKVTKVILQKGWRCLDCTVCEGCGQRNDESRLILCDDCDVSYHIYCMDPPLEYVPHGNWKCKWCAVCRTCGAADPGFNCSWMNSCTECGPCASHAACPSCGEAYGEGDLIIQCVQCERWLHGACDYIRTEEDAEKCAEDGYNCMLCRPRDVPPPHLIPPPVAPKPPTPTKSPEITKNTNYLVDGVYLSEFGHSLIKSLALEHHGTRKKRKKIPTVQDKEAGIMATIESVVAGGSGDNMLEDSAKLELVDIKDEPQELFKEGMIWTKEDGPPPEGFTIFTMENGIAVLRRKRQRNLQKLGIGGFLVRMRGIRSGQDNDDIDVLQGQANSNSDLAVPLPGDGDKPRRKPIRRKPKSKLVETFPSYLQEAFFGKDLMDAVECKKEVDSGSSDEDKDEMGRSIKLSQDELIAVAAVTAKQDIHDLSDTKENVKHEKLSNIKEEDDDNTEDLKDVLALPGDLLDTDLVNSIINEDDEELTKNTESLEALDSNMPDDSELADTLGSSGNSKDTKDELSDILGPHFNLDSISNINSKDVEDIFKGVLTDESQESQESNAFPLQGNSLFNGGVQQTVPQHPVITPPIRPTTLPAVNQSNLNSPVSFPPPSPYHSEYSNSPQFSPAFSEPPSPWVGVSDAPEIDSTNVGVPSTYNQRSSEKMKADESLGNAATISAVLYANMNHPEWKKEFPVWSDRYKQIIKKWRTLSQDQKAPYLQHARDNRSQLRMKKAQQSQTSKEATTTPTSPSVSKPSSAIAAALVTSLQSALIQQTTMGGAAAPLVPPPVVAPPTGAVTEDQEKIALQQKSAREAEQERQWKQLQAMRQQQAQQQQHVIHEQRVQAIARVQNQIATDPMQQFLADQHGPLQAPAAKQEPAPAAQPPPAARHFLGLKSPGFPHPMGMLRPPAHDFAQPPASDGNDPFAQAPATSKPAFQPRLPADTFGQPSTPRPQFPLPRPTLQAFPTPVRPDQQDLTVNRQLRDLLQRQQFKKLDELVPGKGHQRVWPPPEGDAPAAASTVVSAADTTFRQPLPPGVARPRTPGVAGGRVGSVGGGAVRMGQLDGRMQGLDPRMRLILQQQQRQLHATPPSLHQQFVRFAPGVARPATVEQYEQLLQQRQAQARGVEAPARPSPVPGGQAVAQKGQSGQAAGGQNEEGIPDNVTAELEKLEQETGTMVELQGVSEILGGLGDDDDELLAEMGADFNILEYADPELEALTGGKTNILDLELEEEPMKKDKREAPKVATTTAQQQQVPVSAPSTSTASSVIKKEGVAQLPAMQPQEAAHPPPPPPPLVAPQAQQQMQHAPPSVPAQAPPTQQPPAHQPQFLTPQQIHQQMLHQVEQAAAQGRPMPPGSRMQTPDGIIGVVMPNNTVQLQVPQNYQQRLLLLQQLQNQKLQMRLGQSNPRMGSQVGANQQVTGMTAGPRVAAPPPPPYPGPPPPYPGNAQQQQQPTGLRMGPGLLPMGHFHPATPQGYPMHPHLQRKPLLLEEKREQEKLQNQPSNQEVSSSTGVESESALMSDHDFERLKADVFNSGPVGLATNNQGNIPHQPWQQTQNRPVPTATPQPTMEITTRVQMFNANLIPAPPLPPENIINEQDKQAQMLYEQWLNHQNNVLGQQLRYYETEVQKLRKGRKSLNSKQRQLRKSGNQLTETDAAELQRIAAEQAILQKHLESSRKQSRQHGMLIQEYRNKHPAKQRPPEQIHSPLGASQSPMMSPSASPLTHHSPMNSPGPIVSPSPGSMQGVLQSPGGGSGMSPSPRIGTPHSQSEGSPGSVQSPSQVCLPPPVPRMTSPQHRRVVTSPGAVPQMRFVSNALQQRVRMQSPMQNFQQKPGTPSPLHSPTSQQMNINQLQLQKQLQHQALLQQQQQQQQQQQGLDSSQSDPNVLHSQRAVQLLQHRNLIRQQTQQQQQQQQQPIGQPQPLTPQQHQIMLQHQKQLAQQQQQQIAQMQAARLQQQQQQQNPPHSPLPPKSPMVNQQIMSPHSMPPSPMQMPPKSPMVASYGNNQPNPNSPAARSPAFHQGVGQPPSPMTHGQYQPPSSPMPRSPMVSQNQSPHGMRRPPSANSSPAMSDRPHSEENLSAPISRTPYSIEHLIQDSMQNQNHNIQFNNDMVNNQVHFGNDSSSQNMFRENMQTGGGNPNNPCNPIPAPSCFGRFGYIKLGLRGGAPMWNYGRGAKRIPTPPNTVNKPEEKPNATLDLSNIQKTRKELHLNKVSILKKKASTNFQEKVGSLVSTDYDNTDDSSCTPPETPPTMSSGSRGTVQKSLPRKTMEHSTKEPVLVLHSPENKQMDMMDYDDDTNTVLSAEVSLSSTAQNDHDDMVEIETLSQQDLAEGLSSPLESDQIPDEYLLFPGNMVVDMSGGNHYSDKDEEEVEEEYAGENMHIVIRSPTTSDDEFIMQGKTKKYEMVPHPDEFMNREGPESPDQEEADEEVMTNFEESDLVVLEQNKSPEDSISTKEDFEELIDEGSRKNNMTKKDNDIHKFANTFNYTNNAQQTTQAHNPSTSRVATVTQKVSPKISLINSPVVHSLANKSNTEKIIITPSTNPQSPKVTSIILTHNSSVRGNVLNVPKIVTSVSPAITIVNASTSQIASILPSKFTVPVISASAVRQLSNVKVIDKSSSSLSLSTHDSALPKQIFEDDSVSPDSSNYEDDKSKDSFDYKPKSSSPEQEGKQPLFPKSVEVINMNSVKKLGVESKSRENHEKPTSKKIEHIHITNLVTKGNIQKHRVPSPIISKTSSPVIIHNTPELKMTAQVIQETQTHMQMNATAETIHSYDDGSGDTKSVVISIPSPTPSQEQMLDNIALQALENRRREFESFEDVLDMIENITAEPPAILEENVRSKEPEESKKKEAETKETKEVITSKTETVNVSANAKSNIPQLSPLSQPTDLTTNMANASQQLRSLLSSLQTTSTSAVTNVESVVKNFGNKVVSSSASPTAMQPIVASRIIQQAGRQSPNITNVNTVIVPNYKQKVSSTNNPRGSPNKPQVSTNQQVTTANNASTTLNSLTSRTMGGINLMPDHPKLPPVSTVNSVQQVSSTVTKQSNTVQNTATNSETRKPSLTLTAMLQNQPAASTTTKSTADTITAASLLGSPISLPRTGYTTALVQAQPNAVIPAVSTNTSLSNTHNQVMSTISNMIMKTSSDTFTAATLLSSSMHLAKSNSTTSLAQTQSNVVVSAKSSNATASAVANLSHNSVITPSYRPVTSTNLLHTQLTRVVRAKSLDETKETKTEDLKQDANEGLVTTSEDIKASIANCIKQELASGRYSGIYTPLSNRTDDSQNVLLKKLLQNTACASTQSPPPNSASTTITSVPSVVTRMPIRETSFVSSPPVEHSTPQPAAATSTVSTMPTQQLHIDVKKSLPPSRTPSRDELLSPQTPRSSCSQDSSLQTPPIVIKKESSSVTLPQPSPILSSHEVKKELMDESSQHSEVSDHSRSDIQIKEEMDSLESSAEKIMLDKEELKKQKRRMYQQKRRQNLILNKELAGQPKKRPRKNSKIEEDYDTYIDGVLTQLRQLPAMNVSEPVLNRNYGIVAVIGAGDMLKLGTKNYSSQFGDLVGSYGSADLPGFSDFYSTKPYGILDRLPEKPPISTQRGFYDQEFPLIRFDTDDPKKFDMFCREDTPDSILSSSSPECVRMEPIQKFLGLKLISDDEDDDKEGELAELKIKGRISPVVPMIKPIPIKLKAAGGLYLRELAVDNKENIDTELLTKTKSEDKPDTPVKDSGNVTVTLTLTSSAAEDIMGVLRDLANILHIPAPTSYQIVERTSTPPGQKLGLYRTKGRDGKEGAPIDIQSILNGDAKFCKHCDVVILNNMIRRKLSDLPFLAKDTELISDGDELYFCSSTCYMQFALMHRSPSISEDKAAEIIDHLSQKDKLEEKHKVIDSFDSKSIIAQRLTLGTKEIKKEFHSADVKDFSSYFQNFDNKLGKFQDNMDFKHLPMKMYKNVRYKCWIPGCLQPTQKHKRPTDKEIMELLYRLQITVTPAIMPEDTRKCMFCQGIGDGVADGPARLLNFEVDKWVHLNCGLWSDGVYETVNGALMNLENAISMSLTTTCIYCSRIGATIRCFKNRCSSVYHLNCAVKDHCVFHKNKTVYCAAHIPKNEKDNELTTLSVSRRVYVNRDENRQVASVMHHSDTNNILRVGSLIFLNVGHLLPHQLQNFHNSNYIYPIGYKIIRFYWSMRRVNKRCKYICSIYDACGRPEFGVLVQEQPEEDVEFKESTPKGAWQHILDKLAAMRKEEDCLQMFPKFATGEDLFGLTEPAIVRVLESLPGIETLTDYKFKYGRNPLLELPLAVNPSGAARTEPRLRSQMHWKRPHTQRTFGGGGARPLFGPASGSPASGATVGELACPYSKQFVHSKSSQYKKMKQDWKNNVYLARSKIQGLGLYAAKDLEKHTMVIEYIGEIIRTELAECREKQYDAKNRGIYMFRLDEERVVDATLSGGLARYINHSCNPNCVAEQVEVERDVRIIIFSKRRIQRGEELSYDYKFDIEDDQHKISCMCGAPNCRKWMN</sequence>
<feature type="region of interest" description="Disordered" evidence="26">
    <location>
        <begin position="1969"/>
        <end position="2006"/>
    </location>
</feature>
<feature type="region of interest" description="Disordered" evidence="26">
    <location>
        <begin position="1767"/>
        <end position="1795"/>
    </location>
</feature>
<feature type="compositionally biased region" description="Acidic residues" evidence="26">
    <location>
        <begin position="1"/>
        <end position="33"/>
    </location>
</feature>
<dbReference type="Proteomes" id="UP001153737">
    <property type="component" value="Chromosome 7"/>
</dbReference>
<feature type="domain" description="PHD-type" evidence="27">
    <location>
        <begin position="425"/>
        <end position="475"/>
    </location>
</feature>
<evidence type="ECO:0000256" key="15">
    <source>
        <dbReference type="ARBA" id="ARBA00023125"/>
    </source>
</evidence>
<feature type="compositionally biased region" description="Gly residues" evidence="26">
    <location>
        <begin position="1783"/>
        <end position="1795"/>
    </location>
</feature>
<evidence type="ECO:0000313" key="32">
    <source>
        <dbReference type="Proteomes" id="UP001153737"/>
    </source>
</evidence>
<feature type="compositionally biased region" description="Low complexity" evidence="26">
    <location>
        <begin position="1607"/>
        <end position="1618"/>
    </location>
</feature>
<dbReference type="CDD" id="cd15665">
    <property type="entry name" value="ePHD1_KMT2C_like"/>
    <property type="match status" value="1"/>
</dbReference>
<feature type="region of interest" description="Disordered" evidence="26">
    <location>
        <begin position="2018"/>
        <end position="2064"/>
    </location>
</feature>
<evidence type="ECO:0000256" key="6">
    <source>
        <dbReference type="ARBA" id="ARBA00022691"/>
    </source>
</evidence>
<name>A0A9P0DY71_PHACE</name>
<keyword evidence="15" id="KW-0238">DNA-binding</keyword>
<dbReference type="CDD" id="cd15513">
    <property type="entry name" value="PHD5_KMT2C_like"/>
    <property type="match status" value="1"/>
</dbReference>
<feature type="region of interest" description="Disordered" evidence="26">
    <location>
        <begin position="3373"/>
        <end position="3417"/>
    </location>
</feature>
<dbReference type="SMART" id="SM00317">
    <property type="entry name" value="SET"/>
    <property type="match status" value="1"/>
</dbReference>
<feature type="compositionally biased region" description="Pro residues" evidence="26">
    <location>
        <begin position="2047"/>
        <end position="2062"/>
    </location>
</feature>
<keyword evidence="11" id="KW-0156">Chromatin regulator</keyword>
<feature type="region of interest" description="Disordered" evidence="26">
    <location>
        <begin position="1452"/>
        <end position="1492"/>
    </location>
</feature>
<dbReference type="Gene3D" id="3.30.40.10">
    <property type="entry name" value="Zinc/RING finger domain, C3HC4 (zinc finger)"/>
    <property type="match status" value="7"/>
</dbReference>
<dbReference type="PROSITE" id="PS51543">
    <property type="entry name" value="FYRC"/>
    <property type="match status" value="1"/>
</dbReference>
<feature type="compositionally biased region" description="Pro residues" evidence="26">
    <location>
        <begin position="2025"/>
        <end position="2034"/>
    </location>
</feature>
<keyword evidence="19" id="KW-0539">Nucleus</keyword>
<keyword evidence="16" id="KW-0564">Palmitate</keyword>
<dbReference type="InterPro" id="IPR036910">
    <property type="entry name" value="HMG_box_dom_sf"/>
</dbReference>
<feature type="compositionally biased region" description="Gly residues" evidence="26">
    <location>
        <begin position="115"/>
        <end position="126"/>
    </location>
</feature>
<dbReference type="InterPro" id="IPR019787">
    <property type="entry name" value="Znf_PHD-finger"/>
</dbReference>
<evidence type="ECO:0000256" key="26">
    <source>
        <dbReference type="SAM" id="MobiDB-lite"/>
    </source>
</evidence>
<dbReference type="CDD" id="cd19171">
    <property type="entry name" value="SET_KMT2C_2D"/>
    <property type="match status" value="1"/>
</dbReference>
<feature type="region of interest" description="Disordered" evidence="26">
    <location>
        <begin position="2971"/>
        <end position="3012"/>
    </location>
</feature>
<keyword evidence="3" id="KW-0597">Phosphoprotein</keyword>
<evidence type="ECO:0000256" key="14">
    <source>
        <dbReference type="ARBA" id="ARBA00023054"/>
    </source>
</evidence>
<keyword evidence="8" id="KW-0677">Repeat</keyword>
<dbReference type="SUPFAM" id="SSF57903">
    <property type="entry name" value="FYVE/PHD zinc finger"/>
    <property type="match status" value="6"/>
</dbReference>
<dbReference type="FunFam" id="3.30.40.10:FF:000002">
    <property type="entry name" value="Histone-lysine N-methyltransferase"/>
    <property type="match status" value="1"/>
</dbReference>
<evidence type="ECO:0000256" key="11">
    <source>
        <dbReference type="ARBA" id="ARBA00022853"/>
    </source>
</evidence>
<keyword evidence="13" id="KW-0805">Transcription regulation</keyword>
<feature type="domain" description="PHD-type" evidence="30">
    <location>
        <begin position="258"/>
        <end position="369"/>
    </location>
</feature>
<dbReference type="Pfam" id="PF13771">
    <property type="entry name" value="zf-HC5HC2H"/>
    <property type="match status" value="1"/>
</dbReference>
<proteinExistence type="predicted"/>
<accession>A0A9P0DY71</accession>
<dbReference type="OrthoDB" id="308383at2759"/>
<evidence type="ECO:0000256" key="2">
    <source>
        <dbReference type="ARBA" id="ARBA00022481"/>
    </source>
</evidence>
<dbReference type="InterPro" id="IPR003616">
    <property type="entry name" value="Post-SET_dom"/>
</dbReference>
<dbReference type="SMART" id="SM00249">
    <property type="entry name" value="PHD"/>
    <property type="match status" value="8"/>
</dbReference>
<dbReference type="InterPro" id="IPR003889">
    <property type="entry name" value="FYrich_C"/>
</dbReference>
<dbReference type="FunFam" id="3.30.160.360:FF:000001">
    <property type="entry name" value="Histone-lysine N-methyltransferase"/>
    <property type="match status" value="1"/>
</dbReference>
<feature type="region of interest" description="Disordered" evidence="26">
    <location>
        <begin position="3711"/>
        <end position="3733"/>
    </location>
</feature>
<feature type="compositionally biased region" description="Basic and acidic residues" evidence="26">
    <location>
        <begin position="4154"/>
        <end position="4189"/>
    </location>
</feature>
<keyword evidence="6" id="KW-0949">S-adenosyl-L-methionine</keyword>
<feature type="region of interest" description="Disordered" evidence="26">
    <location>
        <begin position="4210"/>
        <end position="4237"/>
    </location>
</feature>
<feature type="region of interest" description="Disordered" evidence="26">
    <location>
        <begin position="4033"/>
        <end position="4189"/>
    </location>
</feature>
<feature type="compositionally biased region" description="Low complexity" evidence="26">
    <location>
        <begin position="4043"/>
        <end position="4056"/>
    </location>
</feature>
<evidence type="ECO:0000259" key="30">
    <source>
        <dbReference type="PROSITE" id="PS51805"/>
    </source>
</evidence>
<dbReference type="SMART" id="SM00508">
    <property type="entry name" value="PostSET"/>
    <property type="match status" value="1"/>
</dbReference>
<dbReference type="Pfam" id="PF13832">
    <property type="entry name" value="zf-HC5HC2H_2"/>
    <property type="match status" value="1"/>
</dbReference>
<protein>
    <recommendedName>
        <fullName evidence="24">Histone-lysine N-methyltransferase 2C</fullName>
    </recommendedName>
</protein>
<evidence type="ECO:0000256" key="3">
    <source>
        <dbReference type="ARBA" id="ARBA00022553"/>
    </source>
</evidence>
<feature type="region of interest" description="Disordered" evidence="26">
    <location>
        <begin position="1232"/>
        <end position="1259"/>
    </location>
</feature>
<reference evidence="31" key="2">
    <citation type="submission" date="2022-10" db="EMBL/GenBank/DDBJ databases">
        <authorList>
            <consortium name="ENA_rothamsted_submissions"/>
            <consortium name="culmorum"/>
            <person name="King R."/>
        </authorList>
    </citation>
    <scope>NUCLEOTIDE SEQUENCE</scope>
</reference>
<evidence type="ECO:0000256" key="21">
    <source>
        <dbReference type="ARBA" id="ARBA00023315"/>
    </source>
</evidence>
<feature type="domain" description="PHD-type" evidence="27">
    <location>
        <begin position="378"/>
        <end position="428"/>
    </location>
</feature>
<organism evidence="31 32">
    <name type="scientific">Phaedon cochleariae</name>
    <name type="common">Mustard beetle</name>
    <dbReference type="NCBI Taxonomy" id="80249"/>
    <lineage>
        <taxon>Eukaryota</taxon>
        <taxon>Metazoa</taxon>
        <taxon>Ecdysozoa</taxon>
        <taxon>Arthropoda</taxon>
        <taxon>Hexapoda</taxon>
        <taxon>Insecta</taxon>
        <taxon>Pterygota</taxon>
        <taxon>Neoptera</taxon>
        <taxon>Endopterygota</taxon>
        <taxon>Coleoptera</taxon>
        <taxon>Polyphaga</taxon>
        <taxon>Cucujiformia</taxon>
        <taxon>Chrysomeloidea</taxon>
        <taxon>Chrysomelidae</taxon>
        <taxon>Chrysomelinae</taxon>
        <taxon>Chrysomelini</taxon>
        <taxon>Phaedon</taxon>
    </lineage>
</organism>
<feature type="region of interest" description="Disordered" evidence="26">
    <location>
        <begin position="2562"/>
        <end position="2583"/>
    </location>
</feature>
<feature type="domain" description="PHD-type" evidence="27">
    <location>
        <begin position="843"/>
        <end position="898"/>
    </location>
</feature>
<keyword evidence="21" id="KW-0012">Acyltransferase</keyword>
<feature type="compositionally biased region" description="Polar residues" evidence="26">
    <location>
        <begin position="1356"/>
        <end position="1365"/>
    </location>
</feature>
<feature type="compositionally biased region" description="Basic and acidic residues" evidence="26">
    <location>
        <begin position="3575"/>
        <end position="3598"/>
    </location>
</feature>
<feature type="region of interest" description="Disordered" evidence="26">
    <location>
        <begin position="1860"/>
        <end position="1897"/>
    </location>
</feature>
<dbReference type="InterPro" id="IPR046341">
    <property type="entry name" value="SET_dom_sf"/>
</dbReference>
<dbReference type="PANTHER" id="PTHR45888">
    <property type="entry name" value="HL01030P-RELATED"/>
    <property type="match status" value="1"/>
</dbReference>
<dbReference type="InterPro" id="IPR034732">
    <property type="entry name" value="EPHD"/>
</dbReference>
<dbReference type="Gene3D" id="2.170.270.10">
    <property type="entry name" value="SET domain"/>
    <property type="match status" value="1"/>
</dbReference>
<dbReference type="GO" id="GO:0042800">
    <property type="term" value="F:histone H3K4 methyltransferase activity"/>
    <property type="evidence" value="ECO:0007669"/>
    <property type="project" value="TreeGrafter"/>
</dbReference>
<feature type="domain" description="PHD-type" evidence="27">
    <location>
        <begin position="766"/>
        <end position="816"/>
    </location>
</feature>
<keyword evidence="2" id="KW-0488">Methylation</keyword>
<dbReference type="FunFam" id="3.30.40.10:FF:000407">
    <property type="entry name" value="Histone-lysine N-methyltransferase MLL3"/>
    <property type="match status" value="1"/>
</dbReference>
<dbReference type="Pfam" id="PF05965">
    <property type="entry name" value="FYRC"/>
    <property type="match status" value="1"/>
</dbReference>
<dbReference type="Pfam" id="PF00628">
    <property type="entry name" value="PHD"/>
    <property type="match status" value="2"/>
</dbReference>
<evidence type="ECO:0000259" key="28">
    <source>
        <dbReference type="PROSITE" id="PS50280"/>
    </source>
</evidence>
<feature type="compositionally biased region" description="Polar residues" evidence="26">
    <location>
        <begin position="4074"/>
        <end position="4093"/>
    </location>
</feature>
<feature type="compositionally biased region" description="Low complexity" evidence="26">
    <location>
        <begin position="2182"/>
        <end position="2203"/>
    </location>
</feature>
<feature type="region of interest" description="Disordered" evidence="26">
    <location>
        <begin position="2431"/>
        <end position="2544"/>
    </location>
</feature>
<dbReference type="GO" id="GO:0045944">
    <property type="term" value="P:positive regulation of transcription by RNA polymerase II"/>
    <property type="evidence" value="ECO:0007669"/>
    <property type="project" value="TreeGrafter"/>
</dbReference>
<dbReference type="SMART" id="SM00542">
    <property type="entry name" value="FYRC"/>
    <property type="match status" value="1"/>
</dbReference>
<evidence type="ECO:0000256" key="25">
    <source>
        <dbReference type="PROSITE-ProRule" id="PRU00146"/>
    </source>
</evidence>
<dbReference type="GO" id="GO:0003677">
    <property type="term" value="F:DNA binding"/>
    <property type="evidence" value="ECO:0007669"/>
    <property type="project" value="UniProtKB-KW"/>
</dbReference>
<dbReference type="CDD" id="cd15509">
    <property type="entry name" value="PHD1_KMT2C_like"/>
    <property type="match status" value="1"/>
</dbReference>
<feature type="region of interest" description="Disordered" evidence="26">
    <location>
        <begin position="1647"/>
        <end position="1697"/>
    </location>
</feature>
<dbReference type="InterPro" id="IPR013083">
    <property type="entry name" value="Znf_RING/FYVE/PHD"/>
</dbReference>
<feature type="region of interest" description="Disordered" evidence="26">
    <location>
        <begin position="1607"/>
        <end position="1627"/>
    </location>
</feature>
<dbReference type="PROSITE" id="PS50016">
    <property type="entry name" value="ZF_PHD_2"/>
    <property type="match status" value="6"/>
</dbReference>
<keyword evidence="12" id="KW-0007">Acetylation</keyword>
<dbReference type="PROSITE" id="PS50868">
    <property type="entry name" value="POST_SET"/>
    <property type="match status" value="1"/>
</dbReference>
<dbReference type="SUPFAM" id="SSF82199">
    <property type="entry name" value="SET domain"/>
    <property type="match status" value="1"/>
</dbReference>
<evidence type="ECO:0000256" key="1">
    <source>
        <dbReference type="ARBA" id="ARBA00004123"/>
    </source>
</evidence>
<keyword evidence="17" id="KW-0010">Activator</keyword>
<feature type="compositionally biased region" description="Low complexity" evidence="26">
    <location>
        <begin position="2642"/>
        <end position="2673"/>
    </location>
</feature>
<feature type="compositionally biased region" description="Pro residues" evidence="26">
    <location>
        <begin position="2166"/>
        <end position="2181"/>
    </location>
</feature>
<dbReference type="EMBL" id="OU896713">
    <property type="protein sequence ID" value="CAH1176242.1"/>
    <property type="molecule type" value="Genomic_DNA"/>
</dbReference>
<dbReference type="PROSITE" id="PS51542">
    <property type="entry name" value="FYRN"/>
    <property type="match status" value="1"/>
</dbReference>
<feature type="region of interest" description="Disordered" evidence="26">
    <location>
        <begin position="2641"/>
        <end position="2673"/>
    </location>
</feature>
<evidence type="ECO:0000256" key="19">
    <source>
        <dbReference type="ARBA" id="ARBA00023242"/>
    </source>
</evidence>
<feature type="compositionally biased region" description="Basic and acidic residues" evidence="26">
    <location>
        <begin position="1971"/>
        <end position="1981"/>
    </location>
</feature>
<evidence type="ECO:0000256" key="5">
    <source>
        <dbReference type="ARBA" id="ARBA00022679"/>
    </source>
</evidence>
<evidence type="ECO:0000256" key="7">
    <source>
        <dbReference type="ARBA" id="ARBA00022723"/>
    </source>
</evidence>
<evidence type="ECO:0000313" key="31">
    <source>
        <dbReference type="EMBL" id="CAH1176242.1"/>
    </source>
</evidence>